<feature type="compositionally biased region" description="Basic and acidic residues" evidence="1">
    <location>
        <begin position="93"/>
        <end position="102"/>
    </location>
</feature>
<name>A0A0B0PKC6_GOSAR</name>
<dbReference type="Proteomes" id="UP000032142">
    <property type="component" value="Unassembled WGS sequence"/>
</dbReference>
<dbReference type="AlphaFoldDB" id="A0A0B0PKC6"/>
<keyword evidence="3" id="KW-1185">Reference proteome</keyword>
<reference evidence="3" key="1">
    <citation type="submission" date="2014-09" db="EMBL/GenBank/DDBJ databases">
        <authorList>
            <person name="Mudge J."/>
            <person name="Ramaraj T."/>
            <person name="Lindquist I.E."/>
            <person name="Bharti A.K."/>
            <person name="Sundararajan A."/>
            <person name="Cameron C.T."/>
            <person name="Woodward J.E."/>
            <person name="May G.D."/>
            <person name="Brubaker C."/>
            <person name="Broadhvest J."/>
            <person name="Wilkins T.A."/>
        </authorList>
    </citation>
    <scope>NUCLEOTIDE SEQUENCE</scope>
    <source>
        <strain evidence="3">cv. AKA8401</strain>
    </source>
</reference>
<evidence type="ECO:0000313" key="2">
    <source>
        <dbReference type="EMBL" id="KHG25337.1"/>
    </source>
</evidence>
<feature type="compositionally biased region" description="Basic and acidic residues" evidence="1">
    <location>
        <begin position="111"/>
        <end position="121"/>
    </location>
</feature>
<evidence type="ECO:0000256" key="1">
    <source>
        <dbReference type="SAM" id="MobiDB-lite"/>
    </source>
</evidence>
<accession>A0A0B0PKC6</accession>
<sequence>MTIKQRQYCRDVSQQKQIVVSECRKERISEEMSLKFEGKLTEGSNNQLLILANFAELISESEYILPTVHENPQNDEDSSMEAQNLQENADDVMAKSSDKNWGEADEMPPISHDRNERDGSHGEGTVLRLSHIRRQARLKIQSFMKQSIQEDSYRTLQGSKMRLTQIRRQARSGNHIPRLNITAVCSHGKLLGGITRLSQIRREARSKNNCSRQEGTGEPMHVQLDCQFHEVDSDNVDKMMLEKGQLRLSQLRRKVRSGNVDLVALTDFDFDDGANSEILTPQVALLVKKGVIAFEV</sequence>
<gene>
    <name evidence="2" type="ORF">F383_02704</name>
</gene>
<protein>
    <submittedName>
        <fullName evidence="2">Uncharacterized protein</fullName>
    </submittedName>
</protein>
<proteinExistence type="predicted"/>
<dbReference type="EMBL" id="KN432067">
    <property type="protein sequence ID" value="KHG25337.1"/>
    <property type="molecule type" value="Genomic_DNA"/>
</dbReference>
<feature type="region of interest" description="Disordered" evidence="1">
    <location>
        <begin position="93"/>
        <end position="123"/>
    </location>
</feature>
<organism evidence="2 3">
    <name type="scientific">Gossypium arboreum</name>
    <name type="common">Tree cotton</name>
    <name type="synonym">Gossypium nanking</name>
    <dbReference type="NCBI Taxonomy" id="29729"/>
    <lineage>
        <taxon>Eukaryota</taxon>
        <taxon>Viridiplantae</taxon>
        <taxon>Streptophyta</taxon>
        <taxon>Embryophyta</taxon>
        <taxon>Tracheophyta</taxon>
        <taxon>Spermatophyta</taxon>
        <taxon>Magnoliopsida</taxon>
        <taxon>eudicotyledons</taxon>
        <taxon>Gunneridae</taxon>
        <taxon>Pentapetalae</taxon>
        <taxon>rosids</taxon>
        <taxon>malvids</taxon>
        <taxon>Malvales</taxon>
        <taxon>Malvaceae</taxon>
        <taxon>Malvoideae</taxon>
        <taxon>Gossypium</taxon>
    </lineage>
</organism>
<evidence type="ECO:0000313" key="3">
    <source>
        <dbReference type="Proteomes" id="UP000032142"/>
    </source>
</evidence>